<proteinExistence type="predicted"/>
<organism evidence="1 2">
    <name type="scientific">Elysia crispata</name>
    <name type="common">lettuce slug</name>
    <dbReference type="NCBI Taxonomy" id="231223"/>
    <lineage>
        <taxon>Eukaryota</taxon>
        <taxon>Metazoa</taxon>
        <taxon>Spiralia</taxon>
        <taxon>Lophotrochozoa</taxon>
        <taxon>Mollusca</taxon>
        <taxon>Gastropoda</taxon>
        <taxon>Heterobranchia</taxon>
        <taxon>Euthyneura</taxon>
        <taxon>Panpulmonata</taxon>
        <taxon>Sacoglossa</taxon>
        <taxon>Placobranchoidea</taxon>
        <taxon>Plakobranchidae</taxon>
        <taxon>Elysia</taxon>
    </lineage>
</organism>
<keyword evidence="2" id="KW-1185">Reference proteome</keyword>
<comment type="caution">
    <text evidence="1">The sequence shown here is derived from an EMBL/GenBank/DDBJ whole genome shotgun (WGS) entry which is preliminary data.</text>
</comment>
<name>A0AAE0ZYK0_9GAST</name>
<protein>
    <submittedName>
        <fullName evidence="1">Uncharacterized protein</fullName>
    </submittedName>
</protein>
<accession>A0AAE0ZYK0</accession>
<dbReference type="EMBL" id="JAWDGP010003143">
    <property type="protein sequence ID" value="KAK3776997.1"/>
    <property type="molecule type" value="Genomic_DNA"/>
</dbReference>
<gene>
    <name evidence="1" type="ORF">RRG08_049136</name>
</gene>
<dbReference type="Proteomes" id="UP001283361">
    <property type="component" value="Unassembled WGS sequence"/>
</dbReference>
<sequence length="155" mass="18415">MVIRHSKLDQEAHTDFRDFMVIKTETLWLSNASNTGFRDIMVIQRVKHWLQRRYGYPKSKTLTSETLWLSNASNTGFRDIMVIQRVKHWLQRRYGYPKKFERYPCSKISGLNTRGWRDRLCTASMLHHCDTSGHQWSPVVSRRIACQEIRKNGQT</sequence>
<reference evidence="1" key="1">
    <citation type="journal article" date="2023" name="G3 (Bethesda)">
        <title>A reference genome for the long-term kleptoplast-retaining sea slug Elysia crispata morphotype clarki.</title>
        <authorList>
            <person name="Eastman K.E."/>
            <person name="Pendleton A.L."/>
            <person name="Shaikh M.A."/>
            <person name="Suttiyut T."/>
            <person name="Ogas R."/>
            <person name="Tomko P."/>
            <person name="Gavelis G."/>
            <person name="Widhalm J.R."/>
            <person name="Wisecaver J.H."/>
        </authorList>
    </citation>
    <scope>NUCLEOTIDE SEQUENCE</scope>
    <source>
        <strain evidence="1">ECLA1</strain>
    </source>
</reference>
<dbReference type="AlphaFoldDB" id="A0AAE0ZYK0"/>
<evidence type="ECO:0000313" key="2">
    <source>
        <dbReference type="Proteomes" id="UP001283361"/>
    </source>
</evidence>
<evidence type="ECO:0000313" key="1">
    <source>
        <dbReference type="EMBL" id="KAK3776997.1"/>
    </source>
</evidence>